<dbReference type="PANTHER" id="PTHR22529:SF1">
    <property type="entry name" value="EPITHELIAL-STROMAL INTERACTION PROTEIN 1"/>
    <property type="match status" value="1"/>
</dbReference>
<gene>
    <name evidence="2" type="ORF">EB796_015079</name>
</gene>
<comment type="caution">
    <text evidence="2">The sequence shown here is derived from an EMBL/GenBank/DDBJ whole genome shotgun (WGS) entry which is preliminary data.</text>
</comment>
<protein>
    <submittedName>
        <fullName evidence="2">Uncharacterized protein</fullName>
    </submittedName>
</protein>
<evidence type="ECO:0000313" key="3">
    <source>
        <dbReference type="Proteomes" id="UP000593567"/>
    </source>
</evidence>
<feature type="compositionally biased region" description="Basic and acidic residues" evidence="1">
    <location>
        <begin position="60"/>
        <end position="86"/>
    </location>
</feature>
<dbReference type="PANTHER" id="PTHR22529">
    <property type="entry name" value="EPITHELIAL-STROMAL INTERACTION PROTEIN 1"/>
    <property type="match status" value="1"/>
</dbReference>
<organism evidence="2 3">
    <name type="scientific">Bugula neritina</name>
    <name type="common">Brown bryozoan</name>
    <name type="synonym">Sertularia neritina</name>
    <dbReference type="NCBI Taxonomy" id="10212"/>
    <lineage>
        <taxon>Eukaryota</taxon>
        <taxon>Metazoa</taxon>
        <taxon>Spiralia</taxon>
        <taxon>Lophotrochozoa</taxon>
        <taxon>Bryozoa</taxon>
        <taxon>Gymnolaemata</taxon>
        <taxon>Cheilostomatida</taxon>
        <taxon>Flustrina</taxon>
        <taxon>Buguloidea</taxon>
        <taxon>Bugulidae</taxon>
        <taxon>Bugula</taxon>
    </lineage>
</organism>
<dbReference type="Proteomes" id="UP000593567">
    <property type="component" value="Unassembled WGS sequence"/>
</dbReference>
<evidence type="ECO:0000256" key="1">
    <source>
        <dbReference type="SAM" id="MobiDB-lite"/>
    </source>
</evidence>
<name>A0A7J7JL70_BUGNE</name>
<feature type="region of interest" description="Disordered" evidence="1">
    <location>
        <begin position="1"/>
        <end position="95"/>
    </location>
</feature>
<sequence>MSFARANPVRPQRQVTNSDIRAPYQQQGTAAQQQSQQKQQPTERKLEYQGGYSVKAPNPAKRDKIQRVAEAETRSYEQYKQRRREVGYTTTTSSVGRANDYSEWESFDYHPPSYSQPSRFHGRTVASGPSSSAQNWSTPRNAGAIAKKKPVSLKTQTARMEDPEIERRKSVQRQKAEVLQSKERERERQLQRDMRIKNNDFLDRLTGYK</sequence>
<dbReference type="EMBL" id="VXIV02002241">
    <property type="protein sequence ID" value="KAF6026603.1"/>
    <property type="molecule type" value="Genomic_DNA"/>
</dbReference>
<dbReference type="InterPro" id="IPR026185">
    <property type="entry name" value="EPSTI1"/>
</dbReference>
<feature type="compositionally biased region" description="Low complexity" evidence="1">
    <location>
        <begin position="25"/>
        <end position="40"/>
    </location>
</feature>
<feature type="compositionally biased region" description="Basic and acidic residues" evidence="1">
    <location>
        <begin position="159"/>
        <end position="203"/>
    </location>
</feature>
<keyword evidence="3" id="KW-1185">Reference proteome</keyword>
<dbReference type="OrthoDB" id="10053624at2759"/>
<dbReference type="AlphaFoldDB" id="A0A7J7JL70"/>
<accession>A0A7J7JL70</accession>
<reference evidence="2" key="1">
    <citation type="submission" date="2020-06" db="EMBL/GenBank/DDBJ databases">
        <title>Draft genome of Bugula neritina, a colonial animal packing powerful symbionts and potential medicines.</title>
        <authorList>
            <person name="Rayko M."/>
        </authorList>
    </citation>
    <scope>NUCLEOTIDE SEQUENCE [LARGE SCALE GENOMIC DNA]</scope>
    <source>
        <strain evidence="2">Kwan_BN1</strain>
    </source>
</reference>
<feature type="compositionally biased region" description="Polar residues" evidence="1">
    <location>
        <begin position="127"/>
        <end position="140"/>
    </location>
</feature>
<feature type="region of interest" description="Disordered" evidence="1">
    <location>
        <begin position="115"/>
        <end position="209"/>
    </location>
</feature>
<evidence type="ECO:0000313" key="2">
    <source>
        <dbReference type="EMBL" id="KAF6026603.1"/>
    </source>
</evidence>
<proteinExistence type="predicted"/>